<reference evidence="2" key="1">
    <citation type="journal article" date="2017" name="Front. Plant Sci.">
        <title>Climate Clever Clovers: New Paradigm to Reduce the Environmental Footprint of Ruminants by Breeding Low Methanogenic Forages Utilizing Haplotype Variation.</title>
        <authorList>
            <person name="Kaur P."/>
            <person name="Appels R."/>
            <person name="Bayer P.E."/>
            <person name="Keeble-Gagnere G."/>
            <person name="Wang J."/>
            <person name="Hirakawa H."/>
            <person name="Shirasawa K."/>
            <person name="Vercoe P."/>
            <person name="Stefanova K."/>
            <person name="Durmic Z."/>
            <person name="Nichols P."/>
            <person name="Revell C."/>
            <person name="Isobe S.N."/>
            <person name="Edwards D."/>
            <person name="Erskine W."/>
        </authorList>
    </citation>
    <scope>NUCLEOTIDE SEQUENCE [LARGE SCALE GENOMIC DNA]</scope>
    <source>
        <strain evidence="2">cv. Daliak</strain>
    </source>
</reference>
<keyword evidence="2" id="KW-1185">Reference proteome</keyword>
<dbReference type="OrthoDB" id="66678at2759"/>
<protein>
    <submittedName>
        <fullName evidence="1">Uncharacterized protein</fullName>
    </submittedName>
</protein>
<dbReference type="Gene3D" id="2.120.10.70">
    <property type="entry name" value="Fucose-specific lectin"/>
    <property type="match status" value="1"/>
</dbReference>
<accession>A0A2Z6NGL4</accession>
<organism evidence="1 2">
    <name type="scientific">Trifolium subterraneum</name>
    <name type="common">Subterranean clover</name>
    <dbReference type="NCBI Taxonomy" id="3900"/>
    <lineage>
        <taxon>Eukaryota</taxon>
        <taxon>Viridiplantae</taxon>
        <taxon>Streptophyta</taxon>
        <taxon>Embryophyta</taxon>
        <taxon>Tracheophyta</taxon>
        <taxon>Spermatophyta</taxon>
        <taxon>Magnoliopsida</taxon>
        <taxon>eudicotyledons</taxon>
        <taxon>Gunneridae</taxon>
        <taxon>Pentapetalae</taxon>
        <taxon>rosids</taxon>
        <taxon>fabids</taxon>
        <taxon>Fabales</taxon>
        <taxon>Fabaceae</taxon>
        <taxon>Papilionoideae</taxon>
        <taxon>50 kb inversion clade</taxon>
        <taxon>NPAAA clade</taxon>
        <taxon>Hologalegina</taxon>
        <taxon>IRL clade</taxon>
        <taxon>Trifolieae</taxon>
        <taxon>Trifolium</taxon>
    </lineage>
</organism>
<name>A0A2Z6NGL4_TRISU</name>
<evidence type="ECO:0000313" key="2">
    <source>
        <dbReference type="Proteomes" id="UP000242715"/>
    </source>
</evidence>
<sequence>MSETSVWIIGESGCIYERFWNGLEWVIAPHDLPISQGHAVAVFIICQKILALSESGNLYQMHVQLGEISQPVWIEFTHTLNQITDTDPIFIKSGVMSDDRKRGYFCTKKGTLVELAEVEPPRWINHGQPSGANVAAIADVASTREVVYTISSAGNLYEYNSKSKPSWKRHIWQEKKLQVSSLIPSKGFTLHGLSGDHSESLFLLTKTLNSHMKTGTSPNNQLPGEAWISHHHPLHAKAARGKLGLPLQVGRILFALDDGRLAELHLSGIGGESAGPSSPQNFRKKTSSTTKYVWSILDAPESEGWNAEFCTEDRGPRNCMTAMNGIVGNYNGSLFMVDTFGSVLLREWSGNEIAWKNCTDMRKGRNVVVGGQPWDRLPGLARRRVTTEDSIFFVSKNGRLLQFMVYMRKFKWKDCKNPSNVEVASIVDQELFRENIIFVTGRNGRLYQYNKVNDLWHEHYQSQHLILSNFPGTVIRPMSKSVTGSIFMLSRDGGLVEYNWNTWNEWNWIEHGTPYKGVTLVGSPGPSFEGNQLILIGSDGKVYLRYMEKNAWKWKDCGFPSLNDKGVKEDILTMKCDPKVASTRPIQFSGDSAIFELRDGRLAEIKLVEGKEWVWSKIIGTPNSLCIQNYWITVASSSSSS</sequence>
<dbReference type="AlphaFoldDB" id="A0A2Z6NGL4"/>
<gene>
    <name evidence="1" type="ORF">TSUD_61320</name>
</gene>
<dbReference type="EMBL" id="DF973603">
    <property type="protein sequence ID" value="GAU35772.1"/>
    <property type="molecule type" value="Genomic_DNA"/>
</dbReference>
<dbReference type="Proteomes" id="UP000242715">
    <property type="component" value="Unassembled WGS sequence"/>
</dbReference>
<proteinExistence type="predicted"/>
<dbReference type="SUPFAM" id="SSF89372">
    <property type="entry name" value="Fucose-specific lectin"/>
    <property type="match status" value="2"/>
</dbReference>
<dbReference type="PANTHER" id="PTHR36893:SF1">
    <property type="entry name" value="BULB-TYPE LECTIN DOMAIN-CONTAINING PROTEIN"/>
    <property type="match status" value="1"/>
</dbReference>
<evidence type="ECO:0000313" key="1">
    <source>
        <dbReference type="EMBL" id="GAU35772.1"/>
    </source>
</evidence>
<dbReference type="PANTHER" id="PTHR36893">
    <property type="entry name" value="OS01G0275950 PROTEIN"/>
    <property type="match status" value="1"/>
</dbReference>